<dbReference type="InterPro" id="IPR029057">
    <property type="entry name" value="PRTase-like"/>
</dbReference>
<organism evidence="2 3">
    <name type="scientific">Massilia glaciei</name>
    <dbReference type="NCBI Taxonomy" id="1524097"/>
    <lineage>
        <taxon>Bacteria</taxon>
        <taxon>Pseudomonadati</taxon>
        <taxon>Pseudomonadota</taxon>
        <taxon>Betaproteobacteria</taxon>
        <taxon>Burkholderiales</taxon>
        <taxon>Oxalobacteraceae</taxon>
        <taxon>Telluria group</taxon>
        <taxon>Massilia</taxon>
    </lineage>
</organism>
<evidence type="ECO:0000313" key="3">
    <source>
        <dbReference type="Proteomes" id="UP000241421"/>
    </source>
</evidence>
<dbReference type="InterPro" id="IPR051910">
    <property type="entry name" value="ComF/GntX_DNA_util-trans"/>
</dbReference>
<proteinExistence type="inferred from homology"/>
<dbReference type="InterPro" id="IPR000836">
    <property type="entry name" value="PRTase_dom"/>
</dbReference>
<protein>
    <submittedName>
        <fullName evidence="2">ComF family protein</fullName>
    </submittedName>
</protein>
<dbReference type="Proteomes" id="UP000241421">
    <property type="component" value="Unassembled WGS sequence"/>
</dbReference>
<dbReference type="RefSeq" id="WP_106757936.1">
    <property type="nucleotide sequence ID" value="NZ_PXWF02000225.1"/>
</dbReference>
<dbReference type="Gene3D" id="3.40.50.2020">
    <property type="match status" value="1"/>
</dbReference>
<dbReference type="CDD" id="cd06223">
    <property type="entry name" value="PRTases_typeI"/>
    <property type="match status" value="1"/>
</dbReference>
<dbReference type="AlphaFoldDB" id="A0A2U2HK36"/>
<sequence length="196" mass="21487">MQVQLKKIQGEWDAGFVLDQHSTGGRPDGFYANGHQKFDMDYTEMGAAVNQLKYHGDFSQVPDLAKAVYAHILPLLPAIARVVPMASSTPRTRQPVNAVAAYIAAMLRVPVEKGFLIKAAGSKSLKDLPTRAEKDAALRGKLSLARDLDGDGNQNILLVDDLFETGASLDAACRVLRNCEKISHIYVAALTWRRPR</sequence>
<evidence type="ECO:0000313" key="2">
    <source>
        <dbReference type="EMBL" id="PWF47805.1"/>
    </source>
</evidence>
<dbReference type="SUPFAM" id="SSF53271">
    <property type="entry name" value="PRTase-like"/>
    <property type="match status" value="1"/>
</dbReference>
<gene>
    <name evidence="2" type="ORF">C7C56_013655</name>
</gene>
<dbReference type="PANTHER" id="PTHR47505:SF1">
    <property type="entry name" value="DNA UTILIZATION PROTEIN YHGH"/>
    <property type="match status" value="1"/>
</dbReference>
<evidence type="ECO:0000256" key="1">
    <source>
        <dbReference type="ARBA" id="ARBA00008007"/>
    </source>
</evidence>
<comment type="similarity">
    <text evidence="1">Belongs to the ComF/GntX family.</text>
</comment>
<name>A0A2U2HK36_9BURK</name>
<dbReference type="PANTHER" id="PTHR47505">
    <property type="entry name" value="DNA UTILIZATION PROTEIN YHGH"/>
    <property type="match status" value="1"/>
</dbReference>
<keyword evidence="3" id="KW-1185">Reference proteome</keyword>
<dbReference type="EMBL" id="PXWF02000225">
    <property type="protein sequence ID" value="PWF47805.1"/>
    <property type="molecule type" value="Genomic_DNA"/>
</dbReference>
<comment type="caution">
    <text evidence="2">The sequence shown here is derived from an EMBL/GenBank/DDBJ whole genome shotgun (WGS) entry which is preliminary data.</text>
</comment>
<dbReference type="OrthoDB" id="9779910at2"/>
<reference evidence="2 3" key="1">
    <citation type="submission" date="2018-04" db="EMBL/GenBank/DDBJ databases">
        <title>Massilia violaceinigra sp. nov., a novel purple-pigmented bacterium isolated from Tianshan glacier, Xinjiang, China.</title>
        <authorList>
            <person name="Wang H."/>
        </authorList>
    </citation>
    <scope>NUCLEOTIDE SEQUENCE [LARGE SCALE GENOMIC DNA]</scope>
    <source>
        <strain evidence="2 3">B448-2</strain>
    </source>
</reference>
<accession>A0A2U2HK36</accession>